<evidence type="ECO:0000313" key="3">
    <source>
        <dbReference type="Proteomes" id="UP000036338"/>
    </source>
</evidence>
<dbReference type="NCBIfam" id="TIGR03357">
    <property type="entry name" value="VI_zyme"/>
    <property type="match status" value="1"/>
</dbReference>
<dbReference type="PATRIC" id="fig|292.27.peg.4263"/>
<accession>A0A0J5WQ35</accession>
<gene>
    <name evidence="2" type="ORF">VL15_20790</name>
</gene>
<name>A0A0J5WQ35_BURCE</name>
<reference evidence="2 3" key="1">
    <citation type="submission" date="2015-05" db="EMBL/GenBank/DDBJ databases">
        <title>Draft genome of Burkholderia cepacia LK29.</title>
        <authorList>
            <person name="Chan X.Y."/>
        </authorList>
    </citation>
    <scope>NUCLEOTIDE SEQUENCE [LARGE SCALE GENOMIC DNA]</scope>
    <source>
        <strain evidence="2 3">LK29</strain>
    </source>
</reference>
<protein>
    <submittedName>
        <fullName evidence="2">Type VI secretion protein</fullName>
    </submittedName>
</protein>
<evidence type="ECO:0000259" key="1">
    <source>
        <dbReference type="Pfam" id="PF04965"/>
    </source>
</evidence>
<dbReference type="InterPro" id="IPR017737">
    <property type="entry name" value="TssE1-like"/>
</dbReference>
<dbReference type="Pfam" id="PF04965">
    <property type="entry name" value="GPW_gp25"/>
    <property type="match status" value="1"/>
</dbReference>
<feature type="domain" description="IraD/Gp25-like" evidence="1">
    <location>
        <begin position="38"/>
        <end position="125"/>
    </location>
</feature>
<sequence>MNGHSTLGRSASTYRLLERIAHWEAGGEHSCFPRVDVLAHSVLDHLRRILNTRQGHVPIDPAFGVPDFTNLAGGLAQGSVREIERQIECVITRYEPRLKSPRVVLADRSPDVAMLHFNLDARLMLDKREIPARFLTTVSGNGKVDIRTIS</sequence>
<dbReference type="EMBL" id="LDWR01000036">
    <property type="protein sequence ID" value="KML54606.1"/>
    <property type="molecule type" value="Genomic_DNA"/>
</dbReference>
<dbReference type="RefSeq" id="WP_048248189.1">
    <property type="nucleotide sequence ID" value="NZ_LDWR01000036.1"/>
</dbReference>
<dbReference type="InterPro" id="IPR007048">
    <property type="entry name" value="IraD/Gp25-like"/>
</dbReference>
<dbReference type="SUPFAM" id="SSF160719">
    <property type="entry name" value="gpW/gp25-like"/>
    <property type="match status" value="1"/>
</dbReference>
<dbReference type="AlphaFoldDB" id="A0A0J5WQ35"/>
<dbReference type="Gene3D" id="3.10.450.40">
    <property type="match status" value="1"/>
</dbReference>
<comment type="caution">
    <text evidence="2">The sequence shown here is derived from an EMBL/GenBank/DDBJ whole genome shotgun (WGS) entry which is preliminary data.</text>
</comment>
<proteinExistence type="predicted"/>
<organism evidence="2 3">
    <name type="scientific">Burkholderia cepacia</name>
    <name type="common">Pseudomonas cepacia</name>
    <dbReference type="NCBI Taxonomy" id="292"/>
    <lineage>
        <taxon>Bacteria</taxon>
        <taxon>Pseudomonadati</taxon>
        <taxon>Pseudomonadota</taxon>
        <taxon>Betaproteobacteria</taxon>
        <taxon>Burkholderiales</taxon>
        <taxon>Burkholderiaceae</taxon>
        <taxon>Burkholderia</taxon>
        <taxon>Burkholderia cepacia complex</taxon>
    </lineage>
</organism>
<dbReference type="Proteomes" id="UP000036338">
    <property type="component" value="Unassembled WGS sequence"/>
</dbReference>
<evidence type="ECO:0000313" key="2">
    <source>
        <dbReference type="EMBL" id="KML54606.1"/>
    </source>
</evidence>